<dbReference type="SUPFAM" id="SSF48452">
    <property type="entry name" value="TPR-like"/>
    <property type="match status" value="2"/>
</dbReference>
<feature type="repeat" description="TPR" evidence="3">
    <location>
        <begin position="197"/>
        <end position="230"/>
    </location>
</feature>
<evidence type="ECO:0000256" key="4">
    <source>
        <dbReference type="SAM" id="MobiDB-lite"/>
    </source>
</evidence>
<protein>
    <submittedName>
        <fullName evidence="5">Tetratricopeptide repeat-containing protein</fullName>
    </submittedName>
</protein>
<dbReference type="InterPro" id="IPR050498">
    <property type="entry name" value="Ycf3"/>
</dbReference>
<dbReference type="Gene3D" id="1.25.40.10">
    <property type="entry name" value="Tetratricopeptide repeat domain"/>
    <property type="match status" value="3"/>
</dbReference>
<feature type="repeat" description="TPR" evidence="3">
    <location>
        <begin position="231"/>
        <end position="264"/>
    </location>
</feature>
<dbReference type="PANTHER" id="PTHR44858:SF1">
    <property type="entry name" value="UDP-N-ACETYLGLUCOSAMINE--PEPTIDE N-ACETYLGLUCOSAMINYLTRANSFERASE SPINDLY-RELATED"/>
    <property type="match status" value="1"/>
</dbReference>
<dbReference type="PROSITE" id="PS50005">
    <property type="entry name" value="TPR"/>
    <property type="match status" value="4"/>
</dbReference>
<feature type="region of interest" description="Disordered" evidence="4">
    <location>
        <begin position="295"/>
        <end position="319"/>
    </location>
</feature>
<accession>A0A8G2BXW1</accession>
<organism evidence="5 6">
    <name type="scientific">Parabacteroides chinchillae</name>
    <dbReference type="NCBI Taxonomy" id="871327"/>
    <lineage>
        <taxon>Bacteria</taxon>
        <taxon>Pseudomonadati</taxon>
        <taxon>Bacteroidota</taxon>
        <taxon>Bacteroidia</taxon>
        <taxon>Bacteroidales</taxon>
        <taxon>Tannerellaceae</taxon>
        <taxon>Parabacteroides</taxon>
    </lineage>
</organism>
<dbReference type="RefSeq" id="WP_103983923.1">
    <property type="nucleotide sequence ID" value="NZ_FNVS01000015.1"/>
</dbReference>
<dbReference type="AlphaFoldDB" id="A0A8G2BXW1"/>
<keyword evidence="2 3" id="KW-0802">TPR repeat</keyword>
<sequence>MGFLKSLFSSAKAENPEEEKVKNNQKNFDILKYDGVRAQKMGRVAYAVKCFTEALNIQEDFETMTYLVSAYIVANEQEKALAVLDRMVELEPDHINTLLTRVNILFLLDKDAEAISVCQHVIELDATNHVPHYLMAKAKKTTGDLLGAVVDLTKTIALKDDFFEAYLLRAEVLLSMSQLQEALADVEKVIESVPEEESAFLLRGRIYEAQGNTTGAMADFEKVLELNPFNEDASLLIGKLLIVQDKLDEAISFFDDAIDMNPAFGKAYAERGRAKNMKGDKEGAFEDLKKSIELNPEGEEAKKMDGQHTNFENKSYMPF</sequence>
<dbReference type="EMBL" id="FNVS01000015">
    <property type="protein sequence ID" value="SEG10890.1"/>
    <property type="molecule type" value="Genomic_DNA"/>
</dbReference>
<evidence type="ECO:0000313" key="6">
    <source>
        <dbReference type="Proteomes" id="UP000236725"/>
    </source>
</evidence>
<dbReference type="GO" id="GO:0046813">
    <property type="term" value="P:receptor-mediated virion attachment to host cell"/>
    <property type="evidence" value="ECO:0007669"/>
    <property type="project" value="TreeGrafter"/>
</dbReference>
<name>A0A8G2BXW1_9BACT</name>
<evidence type="ECO:0000256" key="1">
    <source>
        <dbReference type="ARBA" id="ARBA00022737"/>
    </source>
</evidence>
<gene>
    <name evidence="5" type="ORF">SAMN05444001_11524</name>
</gene>
<evidence type="ECO:0000256" key="3">
    <source>
        <dbReference type="PROSITE-ProRule" id="PRU00339"/>
    </source>
</evidence>
<dbReference type="SMART" id="SM00028">
    <property type="entry name" value="TPR"/>
    <property type="match status" value="7"/>
</dbReference>
<keyword evidence="1" id="KW-0677">Repeat</keyword>
<dbReference type="GO" id="GO:0009279">
    <property type="term" value="C:cell outer membrane"/>
    <property type="evidence" value="ECO:0007669"/>
    <property type="project" value="TreeGrafter"/>
</dbReference>
<comment type="caution">
    <text evidence="5">The sequence shown here is derived from an EMBL/GenBank/DDBJ whole genome shotgun (WGS) entry which is preliminary data.</text>
</comment>
<dbReference type="InterPro" id="IPR011990">
    <property type="entry name" value="TPR-like_helical_dom_sf"/>
</dbReference>
<dbReference type="Pfam" id="PF14559">
    <property type="entry name" value="TPR_19"/>
    <property type="match status" value="1"/>
</dbReference>
<evidence type="ECO:0000256" key="2">
    <source>
        <dbReference type="ARBA" id="ARBA00022803"/>
    </source>
</evidence>
<dbReference type="Proteomes" id="UP000236725">
    <property type="component" value="Unassembled WGS sequence"/>
</dbReference>
<feature type="repeat" description="TPR" evidence="3">
    <location>
        <begin position="61"/>
        <end position="94"/>
    </location>
</feature>
<reference evidence="5 6" key="1">
    <citation type="submission" date="2016-10" db="EMBL/GenBank/DDBJ databases">
        <authorList>
            <person name="Varghese N."/>
            <person name="Submissions S."/>
        </authorList>
    </citation>
    <scope>NUCLEOTIDE SEQUENCE [LARGE SCALE GENOMIC DNA]</scope>
    <source>
        <strain evidence="5 6">DSM 29073</strain>
    </source>
</reference>
<dbReference type="PANTHER" id="PTHR44858">
    <property type="entry name" value="TETRATRICOPEPTIDE REPEAT PROTEIN 6"/>
    <property type="match status" value="1"/>
</dbReference>
<feature type="repeat" description="TPR" evidence="3">
    <location>
        <begin position="265"/>
        <end position="298"/>
    </location>
</feature>
<keyword evidence="6" id="KW-1185">Reference proteome</keyword>
<dbReference type="InterPro" id="IPR019734">
    <property type="entry name" value="TPR_rpt"/>
</dbReference>
<dbReference type="Pfam" id="PF13181">
    <property type="entry name" value="TPR_8"/>
    <property type="match status" value="1"/>
</dbReference>
<proteinExistence type="predicted"/>
<evidence type="ECO:0000313" key="5">
    <source>
        <dbReference type="EMBL" id="SEG10890.1"/>
    </source>
</evidence>